<dbReference type="InterPro" id="IPR012312">
    <property type="entry name" value="Hemerythrin-like"/>
</dbReference>
<dbReference type="Gene3D" id="1.20.120.520">
    <property type="entry name" value="nmb1532 protein domain like"/>
    <property type="match status" value="1"/>
</dbReference>
<reference evidence="2 3" key="2">
    <citation type="journal article" date="2017" name="Int. J. Syst. Evol. Microbiol.">
        <title>Gordonia phthalatica sp. nov., a di-n-butyl phthalate-degrading bacterium isolated from activated sludge.</title>
        <authorList>
            <person name="Jin D."/>
            <person name="Kong X."/>
            <person name="Jia M."/>
            <person name="Yu X."/>
            <person name="Wang X."/>
            <person name="Zhuang X."/>
            <person name="Deng Y."/>
            <person name="Bai Z."/>
        </authorList>
    </citation>
    <scope>NUCLEOTIDE SEQUENCE [LARGE SCALE GENOMIC DNA]</scope>
    <source>
        <strain evidence="2 3">QH-11</strain>
    </source>
</reference>
<dbReference type="Pfam" id="PF01814">
    <property type="entry name" value="Hemerythrin"/>
    <property type="match status" value="1"/>
</dbReference>
<reference evidence="3" key="1">
    <citation type="submission" date="2015-06" db="EMBL/GenBank/DDBJ databases">
        <title>Complete genome sequence and metabolic analysis of phthalate degradation pathway in Gordonia sp. QH-11.</title>
        <authorList>
            <person name="Jin D."/>
            <person name="Kong X."/>
            <person name="Bai Z."/>
        </authorList>
    </citation>
    <scope>NUCLEOTIDE SEQUENCE [LARGE SCALE GENOMIC DNA]</scope>
    <source>
        <strain evidence="3">QH-11</strain>
    </source>
</reference>
<protein>
    <submittedName>
        <fullName evidence="2">Hemerythrin</fullName>
    </submittedName>
</protein>
<dbReference type="PATRIC" id="fig|1136941.3.peg.721"/>
<dbReference type="EMBL" id="CP011853">
    <property type="protein sequence ID" value="ALG86571.1"/>
    <property type="molecule type" value="Genomic_DNA"/>
</dbReference>
<dbReference type="OrthoDB" id="3830515at2"/>
<dbReference type="AlphaFoldDB" id="A0A0N9NLE0"/>
<proteinExistence type="predicted"/>
<evidence type="ECO:0000313" key="2">
    <source>
        <dbReference type="EMBL" id="ALG86571.1"/>
    </source>
</evidence>
<name>A0A0N9NLE0_9ACTN</name>
<evidence type="ECO:0000259" key="1">
    <source>
        <dbReference type="Pfam" id="PF01814"/>
    </source>
</evidence>
<feature type="domain" description="Hemerythrin-like" evidence="1">
    <location>
        <begin position="7"/>
        <end position="133"/>
    </location>
</feature>
<dbReference type="KEGG" id="goq:ACH46_03555"/>
<evidence type="ECO:0000313" key="3">
    <source>
        <dbReference type="Proteomes" id="UP000063789"/>
    </source>
</evidence>
<dbReference type="Proteomes" id="UP000063789">
    <property type="component" value="Chromosome"/>
</dbReference>
<gene>
    <name evidence="2" type="ORF">ACH46_03555</name>
</gene>
<dbReference type="STRING" id="1136941.ACH46_03555"/>
<keyword evidence="3" id="KW-1185">Reference proteome</keyword>
<dbReference type="RefSeq" id="WP_062394927.1">
    <property type="nucleotide sequence ID" value="NZ_CP011853.1"/>
</dbReference>
<organism evidence="2 3">
    <name type="scientific">Gordonia phthalatica</name>
    <dbReference type="NCBI Taxonomy" id="1136941"/>
    <lineage>
        <taxon>Bacteria</taxon>
        <taxon>Bacillati</taxon>
        <taxon>Actinomycetota</taxon>
        <taxon>Actinomycetes</taxon>
        <taxon>Mycobacteriales</taxon>
        <taxon>Gordoniaceae</taxon>
        <taxon>Gordonia</taxon>
    </lineage>
</organism>
<accession>A0A0N9NLE0</accession>
<sequence length="166" mass="18459">MSEQATLAEILTVEHRAIDEGIEKFVAASPAGSVQEWAAPLVGSMEALRRHIYLEEELVFPQLRNGPLMMPIMVMLNEHGQMWRQMAALDERLADADVDQEPKRGEAVAACQAMLELLADHNGKEEPIIYPHLDADMDDDSQAFLRDFLADGTTPDGWECERAVAA</sequence>